<protein>
    <submittedName>
        <fullName evidence="2">Uncharacterized protein</fullName>
    </submittedName>
</protein>
<sequence>MSCSRYNSFETSPSPGLARVNCASPWTETEEPDNNIDLGSCGAFFKAKLTLDLILADLDYESLQDAIAIVSFPLNDEGPRFSKMIVPNLMDKWEAYEIGNGFIGTRIGKLYYCVRKYIHDYMLKATSSYLPRAYCGLPLLSDDCTSFKHETLQSEFDLGSFGVVGRRRLFWAFLRYELMSRIRFYKATVDSSYTPPPRLSQRYGRPFLSWEDEAIRCVQTYVSSLYAAHFAQWHGIQLPADRRATDRYPFQRMDWIMFQAKKWSLPGQLMGRLEEYGFRFVTDLINDAKKATEDQKGPEWLHNLLCKLKDLDQGELDDVHKPRVTTIWEDFKNGRRVPDLCARTIWQDNRPTSEAWECYRQRAWVFFDEARLHPQHSVLVDLPEIPTSTDHSDTDHSDSEVGHVISESTRIPRSLYDDTDSWYNM</sequence>
<organism evidence="2 3">
    <name type="scientific">Fusarium poae</name>
    <dbReference type="NCBI Taxonomy" id="36050"/>
    <lineage>
        <taxon>Eukaryota</taxon>
        <taxon>Fungi</taxon>
        <taxon>Dikarya</taxon>
        <taxon>Ascomycota</taxon>
        <taxon>Pezizomycotina</taxon>
        <taxon>Sordariomycetes</taxon>
        <taxon>Hypocreomycetidae</taxon>
        <taxon>Hypocreales</taxon>
        <taxon>Nectriaceae</taxon>
        <taxon>Fusarium</taxon>
    </lineage>
</organism>
<evidence type="ECO:0000256" key="1">
    <source>
        <dbReference type="SAM" id="MobiDB-lite"/>
    </source>
</evidence>
<name>A0A1B8AFW9_FUSPO</name>
<dbReference type="AlphaFoldDB" id="A0A1B8AFW9"/>
<accession>A0A1B8AFW9</accession>
<keyword evidence="3" id="KW-1185">Reference proteome</keyword>
<reference evidence="2 3" key="1">
    <citation type="submission" date="2016-06" db="EMBL/GenBank/DDBJ databases">
        <title>Living apart together: crosstalk between the core and supernumerary genomes in a fungal plant pathogen.</title>
        <authorList>
            <person name="Vanheule A."/>
            <person name="Audenaert K."/>
            <person name="Warris S."/>
            <person name="Van De Geest H."/>
            <person name="Schijlen E."/>
            <person name="Hofte M."/>
            <person name="De Saeger S."/>
            <person name="Haesaert G."/>
            <person name="Waalwijk C."/>
            <person name="Van Der Lee T."/>
        </authorList>
    </citation>
    <scope>NUCLEOTIDE SEQUENCE [LARGE SCALE GENOMIC DNA]</scope>
    <source>
        <strain evidence="2 3">2516</strain>
    </source>
</reference>
<dbReference type="EMBL" id="LYXU01000004">
    <property type="protein sequence ID" value="OBS19361.1"/>
    <property type="molecule type" value="Genomic_DNA"/>
</dbReference>
<dbReference type="Proteomes" id="UP000091967">
    <property type="component" value="Unassembled WGS sequence"/>
</dbReference>
<feature type="region of interest" description="Disordered" evidence="1">
    <location>
        <begin position="384"/>
        <end position="404"/>
    </location>
</feature>
<dbReference type="OrthoDB" id="4636359at2759"/>
<proteinExistence type="predicted"/>
<feature type="compositionally biased region" description="Basic and acidic residues" evidence="1">
    <location>
        <begin position="390"/>
        <end position="401"/>
    </location>
</feature>
<dbReference type="OMA" id="YLPRAYC"/>
<comment type="caution">
    <text evidence="2">The sequence shown here is derived from an EMBL/GenBank/DDBJ whole genome shotgun (WGS) entry which is preliminary data.</text>
</comment>
<gene>
    <name evidence="2" type="ORF">FPOA_11086</name>
</gene>
<evidence type="ECO:0000313" key="3">
    <source>
        <dbReference type="Proteomes" id="UP000091967"/>
    </source>
</evidence>
<evidence type="ECO:0000313" key="2">
    <source>
        <dbReference type="EMBL" id="OBS19361.1"/>
    </source>
</evidence>